<dbReference type="RefSeq" id="WP_015731825.1">
    <property type="nucleotide sequence ID" value="NC_013410.1"/>
</dbReference>
<protein>
    <recommendedName>
        <fullName evidence="3">BrnT family toxin</fullName>
    </recommendedName>
</protein>
<dbReference type="Pfam" id="PF04365">
    <property type="entry name" value="BrnT_toxin"/>
    <property type="match status" value="1"/>
</dbReference>
<organism evidence="1 2">
    <name type="scientific">Fibrobacter succinogenes (strain ATCC 19169 / S85)</name>
    <dbReference type="NCBI Taxonomy" id="59374"/>
    <lineage>
        <taxon>Bacteria</taxon>
        <taxon>Pseudomonadati</taxon>
        <taxon>Fibrobacterota</taxon>
        <taxon>Fibrobacteria</taxon>
        <taxon>Fibrobacterales</taxon>
        <taxon>Fibrobacteraceae</taxon>
        <taxon>Fibrobacter</taxon>
    </lineage>
</organism>
<evidence type="ECO:0000313" key="1">
    <source>
        <dbReference type="EMBL" id="ACX74406.1"/>
    </source>
</evidence>
<accession>A0ABM5LFX5</accession>
<dbReference type="InterPro" id="IPR007460">
    <property type="entry name" value="BrnT_toxin"/>
</dbReference>
<name>A0ABM5LFX5_FIBSS</name>
<dbReference type="InterPro" id="IPR038573">
    <property type="entry name" value="BrnT_sf"/>
</dbReference>
<proteinExistence type="predicted"/>
<dbReference type="Proteomes" id="UP000001497">
    <property type="component" value="Chromosome"/>
</dbReference>
<evidence type="ECO:0000313" key="2">
    <source>
        <dbReference type="Proteomes" id="UP000001497"/>
    </source>
</evidence>
<dbReference type="EMBL" id="CP001792">
    <property type="protein sequence ID" value="ACX74406.1"/>
    <property type="molecule type" value="Genomic_DNA"/>
</dbReference>
<dbReference type="Gene3D" id="3.10.450.530">
    <property type="entry name" value="Ribonuclease toxin, BrnT, of type II toxin-antitoxin system"/>
    <property type="match status" value="1"/>
</dbReference>
<reference evidence="1" key="1">
    <citation type="submission" date="2009-10" db="EMBL/GenBank/DDBJ databases">
        <title>Complete sequence of Fibrobacter succinogenes subsp. succinogenes S85.</title>
        <authorList>
            <consortium name="US DOE Joint Genome Institute"/>
            <person name="Lucas S."/>
            <person name="Copeland A."/>
            <person name="Lapidus A."/>
            <person name="Glavina del Rio T."/>
            <person name="Tice H."/>
            <person name="Bruce D."/>
            <person name="Goodwin L."/>
            <person name="Pitluck S."/>
            <person name="Chertkov O."/>
            <person name="Detter J.C."/>
            <person name="Han C."/>
            <person name="Tapia R."/>
            <person name="Larimer F."/>
            <person name="Land M."/>
            <person name="Hauser L."/>
            <person name="Kyrpides N."/>
            <person name="Mikhailova N."/>
            <person name="Weimer P.J."/>
            <person name="Stevenson D.M."/>
            <person name="Boyum J."/>
            <person name="Brumm P.I."/>
            <person name="Mead D."/>
        </authorList>
    </citation>
    <scope>NUCLEOTIDE SEQUENCE [LARGE SCALE GENOMIC DNA]</scope>
    <source>
        <strain evidence="1">S85</strain>
    </source>
</reference>
<keyword evidence="2" id="KW-1185">Reference proteome</keyword>
<evidence type="ECO:0008006" key="3">
    <source>
        <dbReference type="Google" id="ProtNLM"/>
    </source>
</evidence>
<sequence>MQIEFAWDEKKNAINQKKHDVSFEEAKTCFEDEYARVFFDVEHSAQEDRSILIGLSSCLRTLVVIFTEWNGLNPNVLVNRIISARKATKKEFQYYWNARKGECL</sequence>
<gene>
    <name evidence="1" type="ordered locus">Fisuc_0796</name>
</gene>